<organism evidence="1 2">
    <name type="scientific">Sphaerisporangium rhizosphaerae</name>
    <dbReference type="NCBI Taxonomy" id="2269375"/>
    <lineage>
        <taxon>Bacteria</taxon>
        <taxon>Bacillati</taxon>
        <taxon>Actinomycetota</taxon>
        <taxon>Actinomycetes</taxon>
        <taxon>Streptosporangiales</taxon>
        <taxon>Streptosporangiaceae</taxon>
        <taxon>Sphaerisporangium</taxon>
    </lineage>
</organism>
<sequence>MAVGDTGRAVVAHLDRDRGLITVAVCGSASCAGHTVETLGPLSGDWAISYGYVRLALAVRRDGRPVLAYNDPDTGAARILTWATATCAGTPQVTELRHVVPLRGFGFAFDDHDRPLIAGYSRDDDRVTLHACADERCDDGRDVPLLRAAEPGSLELAIGPDRLPRVVWGAAGEYNVLTCDRPRCGA</sequence>
<dbReference type="Proteomes" id="UP001596496">
    <property type="component" value="Unassembled WGS sequence"/>
</dbReference>
<reference evidence="2" key="1">
    <citation type="journal article" date="2019" name="Int. J. Syst. Evol. Microbiol.">
        <title>The Global Catalogue of Microorganisms (GCM) 10K type strain sequencing project: providing services to taxonomists for standard genome sequencing and annotation.</title>
        <authorList>
            <consortium name="The Broad Institute Genomics Platform"/>
            <consortium name="The Broad Institute Genome Sequencing Center for Infectious Disease"/>
            <person name="Wu L."/>
            <person name="Ma J."/>
        </authorList>
    </citation>
    <scope>NUCLEOTIDE SEQUENCE [LARGE SCALE GENOMIC DNA]</scope>
    <source>
        <strain evidence="2">CECT 7649</strain>
    </source>
</reference>
<comment type="caution">
    <text evidence="1">The sequence shown here is derived from an EMBL/GenBank/DDBJ whole genome shotgun (WGS) entry which is preliminary data.</text>
</comment>
<gene>
    <name evidence="1" type="ORF">ACFQSB_00375</name>
</gene>
<evidence type="ECO:0000313" key="2">
    <source>
        <dbReference type="Proteomes" id="UP001596496"/>
    </source>
</evidence>
<keyword evidence="2" id="KW-1185">Reference proteome</keyword>
<evidence type="ECO:0000313" key="1">
    <source>
        <dbReference type="EMBL" id="MFC7380635.1"/>
    </source>
</evidence>
<dbReference type="EMBL" id="JBHTCG010000001">
    <property type="protein sequence ID" value="MFC7380635.1"/>
    <property type="molecule type" value="Genomic_DNA"/>
</dbReference>
<proteinExistence type="predicted"/>
<accession>A0ABW2NWW0</accession>
<name>A0ABW2NWW0_9ACTN</name>
<protein>
    <submittedName>
        <fullName evidence="1">Uncharacterized protein</fullName>
    </submittedName>
</protein>